<name>A0A8S9RM87_BRACR</name>
<dbReference type="EMBL" id="QGKX02000095">
    <property type="protein sequence ID" value="KAF3573949.1"/>
    <property type="molecule type" value="Genomic_DNA"/>
</dbReference>
<dbReference type="PANTHER" id="PTHR45810">
    <property type="entry name" value="HISTONE H3.2"/>
    <property type="match status" value="1"/>
</dbReference>
<evidence type="ECO:0000256" key="5">
    <source>
        <dbReference type="ARBA" id="ARBA00023015"/>
    </source>
</evidence>
<dbReference type="GO" id="GO:0000786">
    <property type="term" value="C:nucleosome"/>
    <property type="evidence" value="ECO:0007669"/>
    <property type="project" value="InterPro"/>
</dbReference>
<keyword evidence="7" id="KW-0804">Transcription</keyword>
<dbReference type="FunFam" id="1.10.10.60:FF:000160">
    <property type="entry name" value="MYB-like transcription factor"/>
    <property type="match status" value="1"/>
</dbReference>
<keyword evidence="4" id="KW-0007">Acetylation</keyword>
<dbReference type="Pfam" id="PF00249">
    <property type="entry name" value="Myb_DNA-binding"/>
    <property type="match status" value="1"/>
</dbReference>
<dbReference type="SMART" id="SM00717">
    <property type="entry name" value="SANT"/>
    <property type="match status" value="1"/>
</dbReference>
<feature type="non-terminal residue" evidence="11">
    <location>
        <position position="1"/>
    </location>
</feature>
<keyword evidence="8" id="KW-0539">Nucleus</keyword>
<proteinExistence type="inferred from homology"/>
<feature type="domain" description="HTH myb-type" evidence="10">
    <location>
        <begin position="148"/>
        <end position="195"/>
    </location>
</feature>
<evidence type="ECO:0000256" key="4">
    <source>
        <dbReference type="ARBA" id="ARBA00022990"/>
    </source>
</evidence>
<feature type="region of interest" description="Disordered" evidence="9">
    <location>
        <begin position="1"/>
        <end position="54"/>
    </location>
</feature>
<dbReference type="PRINTS" id="PR00622">
    <property type="entry name" value="HISTONEH3"/>
</dbReference>
<dbReference type="GO" id="GO:0003677">
    <property type="term" value="F:DNA binding"/>
    <property type="evidence" value="ECO:0007669"/>
    <property type="project" value="UniProtKB-KW"/>
</dbReference>
<dbReference type="PROSITE" id="PS51294">
    <property type="entry name" value="HTH_MYB"/>
    <property type="match status" value="1"/>
</dbReference>
<dbReference type="Pfam" id="PF00125">
    <property type="entry name" value="Histone"/>
    <property type="match status" value="1"/>
</dbReference>
<dbReference type="InterPro" id="IPR007125">
    <property type="entry name" value="H2A/H2B/H3"/>
</dbReference>
<dbReference type="AlphaFoldDB" id="A0A8S9RM87"/>
<dbReference type="GO" id="GO:0005634">
    <property type="term" value="C:nucleus"/>
    <property type="evidence" value="ECO:0007669"/>
    <property type="project" value="UniProtKB-SubCell"/>
</dbReference>
<evidence type="ECO:0000259" key="10">
    <source>
        <dbReference type="PROSITE" id="PS51294"/>
    </source>
</evidence>
<evidence type="ECO:0000256" key="7">
    <source>
        <dbReference type="ARBA" id="ARBA00023163"/>
    </source>
</evidence>
<dbReference type="InterPro" id="IPR017930">
    <property type="entry name" value="Myb_dom"/>
</dbReference>
<dbReference type="Gene3D" id="1.10.20.10">
    <property type="entry name" value="Histone, subunit A"/>
    <property type="match status" value="1"/>
</dbReference>
<dbReference type="SMART" id="SM00428">
    <property type="entry name" value="H3"/>
    <property type="match status" value="1"/>
</dbReference>
<dbReference type="GO" id="GO:0009653">
    <property type="term" value="P:anatomical structure morphogenesis"/>
    <property type="evidence" value="ECO:0007669"/>
    <property type="project" value="UniProtKB-ARBA"/>
</dbReference>
<evidence type="ECO:0000256" key="8">
    <source>
        <dbReference type="ARBA" id="ARBA00023242"/>
    </source>
</evidence>
<evidence type="ECO:0000313" key="12">
    <source>
        <dbReference type="Proteomes" id="UP000712600"/>
    </source>
</evidence>
<evidence type="ECO:0000256" key="2">
    <source>
        <dbReference type="ARBA" id="ARBA00010343"/>
    </source>
</evidence>
<dbReference type="CDD" id="cd00167">
    <property type="entry name" value="SANT"/>
    <property type="match status" value="1"/>
</dbReference>
<dbReference type="InterPro" id="IPR001005">
    <property type="entry name" value="SANT/Myb"/>
</dbReference>
<keyword evidence="6" id="KW-0238">DNA-binding</keyword>
<protein>
    <recommendedName>
        <fullName evidence="10">HTH myb-type domain-containing protein</fullName>
    </recommendedName>
</protein>
<evidence type="ECO:0000256" key="3">
    <source>
        <dbReference type="ARBA" id="ARBA00022473"/>
    </source>
</evidence>
<dbReference type="InterPro" id="IPR009072">
    <property type="entry name" value="Histone-fold"/>
</dbReference>
<dbReference type="InterPro" id="IPR009057">
    <property type="entry name" value="Homeodomain-like_sf"/>
</dbReference>
<comment type="similarity">
    <text evidence="2">Belongs to the histone H3 family.</text>
</comment>
<dbReference type="GO" id="GO:0090558">
    <property type="term" value="P:plant epidermis development"/>
    <property type="evidence" value="ECO:0007669"/>
    <property type="project" value="UniProtKB-ARBA"/>
</dbReference>
<dbReference type="Proteomes" id="UP000712600">
    <property type="component" value="Unassembled WGS sequence"/>
</dbReference>
<dbReference type="InterPro" id="IPR000164">
    <property type="entry name" value="Histone_H3/CENP-A"/>
</dbReference>
<sequence length="195" mass="21873">ATASSAAAEGPSATPTRREAQQTATPTTTSPAGRKKGGTKRTKQAMPKSSNKKKTFRYKPGTVALREIRHFQKTTKLLIPAASFIRQVRSVTQIFAPPDVTRWTAEALMAIQEMDKQPKSKHPKTNAYATIVSSSSEEVSSLEWEEIAMTQEEEDLICRMYKLVGERWDLIAGRIPGRTAQVIERFWVMKNHRRA</sequence>
<dbReference type="GO" id="GO:0030154">
    <property type="term" value="P:cell differentiation"/>
    <property type="evidence" value="ECO:0007669"/>
    <property type="project" value="UniProtKB-ARBA"/>
</dbReference>
<reference evidence="11" key="1">
    <citation type="submission" date="2019-12" db="EMBL/GenBank/DDBJ databases">
        <title>Genome sequencing and annotation of Brassica cretica.</title>
        <authorList>
            <person name="Studholme D.J."/>
            <person name="Sarris P."/>
        </authorList>
    </citation>
    <scope>NUCLEOTIDE SEQUENCE</scope>
    <source>
        <strain evidence="11">PFS-109/04</strain>
        <tissue evidence="11">Leaf</tissue>
    </source>
</reference>
<dbReference type="SUPFAM" id="SSF47113">
    <property type="entry name" value="Histone-fold"/>
    <property type="match status" value="1"/>
</dbReference>
<evidence type="ECO:0000313" key="11">
    <source>
        <dbReference type="EMBL" id="KAF3573949.1"/>
    </source>
</evidence>
<dbReference type="Gene3D" id="1.10.10.60">
    <property type="entry name" value="Homeodomain-like"/>
    <property type="match status" value="1"/>
</dbReference>
<evidence type="ECO:0000256" key="9">
    <source>
        <dbReference type="SAM" id="MobiDB-lite"/>
    </source>
</evidence>
<comment type="subcellular location">
    <subcellularLocation>
        <location evidence="1">Nucleus</location>
    </subcellularLocation>
</comment>
<gene>
    <name evidence="11" type="ORF">F2Q69_00063917</name>
</gene>
<dbReference type="PANTHER" id="PTHR45810:SF1">
    <property type="entry name" value="HISTONE H3-LIKE CENTROMERIC PROTEIN A"/>
    <property type="match status" value="1"/>
</dbReference>
<evidence type="ECO:0000256" key="1">
    <source>
        <dbReference type="ARBA" id="ARBA00004123"/>
    </source>
</evidence>
<accession>A0A8S9RM87</accession>
<evidence type="ECO:0000256" key="6">
    <source>
        <dbReference type="ARBA" id="ARBA00023125"/>
    </source>
</evidence>
<dbReference type="GO" id="GO:0046982">
    <property type="term" value="F:protein heterodimerization activity"/>
    <property type="evidence" value="ECO:0007669"/>
    <property type="project" value="InterPro"/>
</dbReference>
<dbReference type="GO" id="GO:0048731">
    <property type="term" value="P:system development"/>
    <property type="evidence" value="ECO:0007669"/>
    <property type="project" value="UniProtKB-ARBA"/>
</dbReference>
<keyword evidence="5" id="KW-0805">Transcription regulation</keyword>
<organism evidence="11 12">
    <name type="scientific">Brassica cretica</name>
    <name type="common">Mustard</name>
    <dbReference type="NCBI Taxonomy" id="69181"/>
    <lineage>
        <taxon>Eukaryota</taxon>
        <taxon>Viridiplantae</taxon>
        <taxon>Streptophyta</taxon>
        <taxon>Embryophyta</taxon>
        <taxon>Tracheophyta</taxon>
        <taxon>Spermatophyta</taxon>
        <taxon>Magnoliopsida</taxon>
        <taxon>eudicotyledons</taxon>
        <taxon>Gunneridae</taxon>
        <taxon>Pentapetalae</taxon>
        <taxon>rosids</taxon>
        <taxon>malvids</taxon>
        <taxon>Brassicales</taxon>
        <taxon>Brassicaceae</taxon>
        <taxon>Brassiceae</taxon>
        <taxon>Brassica</taxon>
    </lineage>
</organism>
<comment type="caution">
    <text evidence="11">The sequence shown here is derived from an EMBL/GenBank/DDBJ whole genome shotgun (WGS) entry which is preliminary data.</text>
</comment>
<dbReference type="SUPFAM" id="SSF46689">
    <property type="entry name" value="Homeodomain-like"/>
    <property type="match status" value="1"/>
</dbReference>
<dbReference type="GO" id="GO:0030527">
    <property type="term" value="F:structural constituent of chromatin"/>
    <property type="evidence" value="ECO:0007669"/>
    <property type="project" value="InterPro"/>
</dbReference>
<feature type="compositionally biased region" description="Basic residues" evidence="9">
    <location>
        <begin position="33"/>
        <end position="43"/>
    </location>
</feature>
<keyword evidence="3" id="KW-0217">Developmental protein</keyword>